<feature type="compositionally biased region" description="Basic and acidic residues" evidence="7">
    <location>
        <begin position="516"/>
        <end position="525"/>
    </location>
</feature>
<dbReference type="SMART" id="SM00490">
    <property type="entry name" value="HELICc"/>
    <property type="match status" value="1"/>
</dbReference>
<keyword evidence="5" id="KW-0067">ATP-binding</keyword>
<feature type="domain" description="Helicase ATP-binding" evidence="8">
    <location>
        <begin position="150"/>
        <end position="340"/>
    </location>
</feature>
<dbReference type="PANTHER" id="PTHR47959:SF1">
    <property type="entry name" value="ATP-DEPENDENT RNA HELICASE DBPA"/>
    <property type="match status" value="1"/>
</dbReference>
<dbReference type="PANTHER" id="PTHR47959">
    <property type="entry name" value="ATP-DEPENDENT RNA HELICASE RHLE-RELATED"/>
    <property type="match status" value="1"/>
</dbReference>
<dbReference type="Proteomes" id="UP000639338">
    <property type="component" value="Unassembled WGS sequence"/>
</dbReference>
<gene>
    <name evidence="11" type="ORF">HCN44_006414</name>
</gene>
<dbReference type="PROSITE" id="PS51194">
    <property type="entry name" value="HELICASE_CTER"/>
    <property type="match status" value="1"/>
</dbReference>
<reference evidence="11 12" key="1">
    <citation type="submission" date="2020-08" db="EMBL/GenBank/DDBJ databases">
        <title>Aphidius gifuensis genome sequencing and assembly.</title>
        <authorList>
            <person name="Du Z."/>
        </authorList>
    </citation>
    <scope>NUCLEOTIDE SEQUENCE [LARGE SCALE GENOMIC DNA]</scope>
    <source>
        <strain evidence="11">YNYX2018</strain>
        <tissue evidence="11">Adults</tissue>
    </source>
</reference>
<evidence type="ECO:0000256" key="1">
    <source>
        <dbReference type="ARBA" id="ARBA00012552"/>
    </source>
</evidence>
<dbReference type="GO" id="GO:0003676">
    <property type="term" value="F:nucleic acid binding"/>
    <property type="evidence" value="ECO:0007669"/>
    <property type="project" value="InterPro"/>
</dbReference>
<evidence type="ECO:0000313" key="11">
    <source>
        <dbReference type="EMBL" id="KAF7993354.1"/>
    </source>
</evidence>
<evidence type="ECO:0000256" key="5">
    <source>
        <dbReference type="ARBA" id="ARBA00022840"/>
    </source>
</evidence>
<organism evidence="11 12">
    <name type="scientific">Aphidius gifuensis</name>
    <name type="common">Parasitoid wasp</name>
    <dbReference type="NCBI Taxonomy" id="684658"/>
    <lineage>
        <taxon>Eukaryota</taxon>
        <taxon>Metazoa</taxon>
        <taxon>Ecdysozoa</taxon>
        <taxon>Arthropoda</taxon>
        <taxon>Hexapoda</taxon>
        <taxon>Insecta</taxon>
        <taxon>Pterygota</taxon>
        <taxon>Neoptera</taxon>
        <taxon>Endopterygota</taxon>
        <taxon>Hymenoptera</taxon>
        <taxon>Apocrita</taxon>
        <taxon>Ichneumonoidea</taxon>
        <taxon>Braconidae</taxon>
        <taxon>Aphidiinae</taxon>
        <taxon>Aphidius</taxon>
    </lineage>
</organism>
<feature type="short sequence motif" description="Q motif" evidence="6">
    <location>
        <begin position="119"/>
        <end position="147"/>
    </location>
</feature>
<accession>A0A834XY92</accession>
<dbReference type="EMBL" id="JACMRX010000003">
    <property type="protein sequence ID" value="KAF7993354.1"/>
    <property type="molecule type" value="Genomic_DNA"/>
</dbReference>
<dbReference type="GO" id="GO:0016787">
    <property type="term" value="F:hydrolase activity"/>
    <property type="evidence" value="ECO:0007669"/>
    <property type="project" value="UniProtKB-KW"/>
</dbReference>
<dbReference type="EC" id="3.6.4.13" evidence="1"/>
<evidence type="ECO:0000256" key="7">
    <source>
        <dbReference type="SAM" id="MobiDB-lite"/>
    </source>
</evidence>
<name>A0A834XY92_APHGI</name>
<dbReference type="SUPFAM" id="SSF52540">
    <property type="entry name" value="P-loop containing nucleoside triphosphate hydrolases"/>
    <property type="match status" value="1"/>
</dbReference>
<dbReference type="GO" id="GO:0003724">
    <property type="term" value="F:RNA helicase activity"/>
    <property type="evidence" value="ECO:0007669"/>
    <property type="project" value="UniProtKB-EC"/>
</dbReference>
<evidence type="ECO:0000259" key="8">
    <source>
        <dbReference type="PROSITE" id="PS51192"/>
    </source>
</evidence>
<evidence type="ECO:0000313" key="12">
    <source>
        <dbReference type="Proteomes" id="UP000639338"/>
    </source>
</evidence>
<dbReference type="InterPro" id="IPR011545">
    <property type="entry name" value="DEAD/DEAH_box_helicase_dom"/>
</dbReference>
<dbReference type="PROSITE" id="PS51192">
    <property type="entry name" value="HELICASE_ATP_BIND_1"/>
    <property type="match status" value="1"/>
</dbReference>
<evidence type="ECO:0000259" key="10">
    <source>
        <dbReference type="PROSITE" id="PS51195"/>
    </source>
</evidence>
<keyword evidence="4" id="KW-0347">Helicase</keyword>
<dbReference type="Pfam" id="PF00271">
    <property type="entry name" value="Helicase_C"/>
    <property type="match status" value="1"/>
</dbReference>
<feature type="region of interest" description="Disordered" evidence="7">
    <location>
        <begin position="511"/>
        <end position="536"/>
    </location>
</feature>
<protein>
    <recommendedName>
        <fullName evidence="1">RNA helicase</fullName>
        <ecNumber evidence="1">3.6.4.13</ecNumber>
    </recommendedName>
</protein>
<evidence type="ECO:0000256" key="3">
    <source>
        <dbReference type="ARBA" id="ARBA00022801"/>
    </source>
</evidence>
<dbReference type="Gene3D" id="3.40.50.300">
    <property type="entry name" value="P-loop containing nucleotide triphosphate hydrolases"/>
    <property type="match status" value="2"/>
</dbReference>
<dbReference type="InterPro" id="IPR014001">
    <property type="entry name" value="Helicase_ATP-bd"/>
</dbReference>
<dbReference type="InterPro" id="IPR027417">
    <property type="entry name" value="P-loop_NTPase"/>
</dbReference>
<evidence type="ECO:0000256" key="6">
    <source>
        <dbReference type="PROSITE-ProRule" id="PRU00552"/>
    </source>
</evidence>
<keyword evidence="12" id="KW-1185">Reference proteome</keyword>
<dbReference type="InterPro" id="IPR050079">
    <property type="entry name" value="DEAD_box_RNA_helicase"/>
</dbReference>
<sequence length="536" mass="61306">MHMLIKKLCQLCQITRSNSIKNIRKYNVTSVCQDRYILPADDDNDIIEIEQTPEIIKKPIIKCKRNEFDFYDGTEYSKYEIVPIACDGWNHLNSRGDFFTIYPVIQKIDEEENKKLENVTFRDLGITSKLSDIVKKLGYNEPTTIQKYGIPEILAGQNTMIQAETGTGKTHTYLLPIIDQIQRWKKLVEPKKNTPLVLILAPSRELVLQIGNEARKIADDLDISVKSLIGGRTKYLMRNPPVNYVDILIGTVGLTSKLTTTRVYKLDQIRHTVLDEAHALFDETYEEKLSHFIKRINFGFKQTTDATKAPVSSQLTMASATMPSTYPSYLQRVIDLESILPIQTKNIHRVLIPQKFMRLGPQQKPAALLKIMKARTSKKESTLIFCNDTATCDWMSIFLNNMNINAVSLHGNMPTPIRRDQYWKFRNGEVSVICTTNSTARGLDTVTVDCVINYDFPLNTADYIHRCGRTGRIGSRQPGRVINFISRKLEIELTKKIERATRRNKALPIFDLQDQESEKNDKAMDEEMDQLLSSSG</sequence>
<dbReference type="Pfam" id="PF00270">
    <property type="entry name" value="DEAD"/>
    <property type="match status" value="1"/>
</dbReference>
<keyword evidence="3" id="KW-0378">Hydrolase</keyword>
<dbReference type="GO" id="GO:0005829">
    <property type="term" value="C:cytosol"/>
    <property type="evidence" value="ECO:0007669"/>
    <property type="project" value="TreeGrafter"/>
</dbReference>
<dbReference type="CDD" id="cd18787">
    <property type="entry name" value="SF2_C_DEAD"/>
    <property type="match status" value="1"/>
</dbReference>
<evidence type="ECO:0000259" key="9">
    <source>
        <dbReference type="PROSITE" id="PS51194"/>
    </source>
</evidence>
<dbReference type="InterPro" id="IPR001650">
    <property type="entry name" value="Helicase_C-like"/>
</dbReference>
<comment type="caution">
    <text evidence="11">The sequence shown here is derived from an EMBL/GenBank/DDBJ whole genome shotgun (WGS) entry which is preliminary data.</text>
</comment>
<dbReference type="PROSITE" id="PS51195">
    <property type="entry name" value="Q_MOTIF"/>
    <property type="match status" value="1"/>
</dbReference>
<feature type="domain" description="DEAD-box RNA helicase Q" evidence="10">
    <location>
        <begin position="119"/>
        <end position="147"/>
    </location>
</feature>
<dbReference type="SMART" id="SM00487">
    <property type="entry name" value="DEXDc"/>
    <property type="match status" value="1"/>
</dbReference>
<dbReference type="InterPro" id="IPR014014">
    <property type="entry name" value="RNA_helicase_DEAD_Q_motif"/>
</dbReference>
<keyword evidence="2" id="KW-0547">Nucleotide-binding</keyword>
<dbReference type="GO" id="GO:0005524">
    <property type="term" value="F:ATP binding"/>
    <property type="evidence" value="ECO:0007669"/>
    <property type="project" value="UniProtKB-KW"/>
</dbReference>
<proteinExistence type="predicted"/>
<feature type="domain" description="Helicase C-terminal" evidence="9">
    <location>
        <begin position="363"/>
        <end position="518"/>
    </location>
</feature>
<dbReference type="AlphaFoldDB" id="A0A834XY92"/>
<dbReference type="OrthoDB" id="10256233at2759"/>
<evidence type="ECO:0000256" key="2">
    <source>
        <dbReference type="ARBA" id="ARBA00022741"/>
    </source>
</evidence>
<evidence type="ECO:0000256" key="4">
    <source>
        <dbReference type="ARBA" id="ARBA00022806"/>
    </source>
</evidence>